<accession>A0A6G9Z936</accession>
<reference evidence="1 2" key="1">
    <citation type="journal article" date="2019" name="ACS Chem. Biol.">
        <title>Identification and Mobilization of a Cryptic Antibiotic Biosynthesis Gene Locus from a Human-Pathogenic Nocardia Isolate.</title>
        <authorList>
            <person name="Herisse M."/>
            <person name="Ishida K."/>
            <person name="Porter J.L."/>
            <person name="Howden B."/>
            <person name="Hertweck C."/>
            <person name="Stinear T.P."/>
            <person name="Pidot S.J."/>
        </authorList>
    </citation>
    <scope>NUCLEOTIDE SEQUENCE [LARGE SCALE GENOMIC DNA]</scope>
    <source>
        <strain evidence="1 2">AUSMDU00012715</strain>
    </source>
</reference>
<dbReference type="EMBL" id="CP046173">
    <property type="protein sequence ID" value="QIS22119.1"/>
    <property type="molecule type" value="Genomic_DNA"/>
</dbReference>
<sequence length="154" mass="15853">MACLQVEAVVGVDGRDRCAGLGGIEHVGRLCARTHAVFHRPLGGGETSTALLFGAQLVELVVEVGRVCGEGVVDVGGVVTVSGAGPKIWARVSVLANCWFTSRMCWASSVSVSIRIGSVSTGSGTWSAAVSPDRWCWTQVSMVARSGGGGFKSS</sequence>
<dbReference type="Proteomes" id="UP000500953">
    <property type="component" value="Chromosome"/>
</dbReference>
<dbReference type="RefSeq" id="WP_167489535.1">
    <property type="nucleotide sequence ID" value="NZ_CP046173.1"/>
</dbReference>
<organism evidence="1 2">
    <name type="scientific">Nocardia terpenica</name>
    <dbReference type="NCBI Taxonomy" id="455432"/>
    <lineage>
        <taxon>Bacteria</taxon>
        <taxon>Bacillati</taxon>
        <taxon>Actinomycetota</taxon>
        <taxon>Actinomycetes</taxon>
        <taxon>Mycobacteriales</taxon>
        <taxon>Nocardiaceae</taxon>
        <taxon>Nocardia</taxon>
    </lineage>
</organism>
<name>A0A6G9Z936_9NOCA</name>
<dbReference type="AlphaFoldDB" id="A0A6G9Z936"/>
<evidence type="ECO:0000313" key="2">
    <source>
        <dbReference type="Proteomes" id="UP000500953"/>
    </source>
</evidence>
<evidence type="ECO:0000313" key="1">
    <source>
        <dbReference type="EMBL" id="QIS22119.1"/>
    </source>
</evidence>
<protein>
    <submittedName>
        <fullName evidence="1">Uncharacterized protein</fullName>
    </submittedName>
</protein>
<gene>
    <name evidence="1" type="ORF">F6W96_31010</name>
</gene>
<proteinExistence type="predicted"/>